<keyword evidence="3" id="KW-1185">Reference proteome</keyword>
<dbReference type="InterPro" id="IPR018060">
    <property type="entry name" value="HTH_AraC"/>
</dbReference>
<dbReference type="InterPro" id="IPR053142">
    <property type="entry name" value="PchR_regulatory_protein"/>
</dbReference>
<evidence type="ECO:0000313" key="3">
    <source>
        <dbReference type="Proteomes" id="UP000749471"/>
    </source>
</evidence>
<dbReference type="Pfam" id="PF12833">
    <property type="entry name" value="HTH_18"/>
    <property type="match status" value="1"/>
</dbReference>
<name>A0ABS6E500_9FIRM</name>
<evidence type="ECO:0000259" key="1">
    <source>
        <dbReference type="PROSITE" id="PS01124"/>
    </source>
</evidence>
<reference evidence="2 3" key="1">
    <citation type="submission" date="2021-06" db="EMBL/GenBank/DDBJ databases">
        <authorList>
            <person name="Sun Q."/>
            <person name="Li D."/>
        </authorList>
    </citation>
    <scope>NUCLEOTIDE SEQUENCE [LARGE SCALE GENOMIC DNA]</scope>
    <source>
        <strain evidence="2 3">MSJ-40</strain>
    </source>
</reference>
<accession>A0ABS6E500</accession>
<gene>
    <name evidence="2" type="ORF">KQI42_04820</name>
</gene>
<protein>
    <submittedName>
        <fullName evidence="2">AraC family transcriptional regulator</fullName>
    </submittedName>
</protein>
<dbReference type="EMBL" id="JAHLPM010000003">
    <property type="protein sequence ID" value="MBU5437319.1"/>
    <property type="molecule type" value="Genomic_DNA"/>
</dbReference>
<dbReference type="PROSITE" id="PS01124">
    <property type="entry name" value="HTH_ARAC_FAMILY_2"/>
    <property type="match status" value="1"/>
</dbReference>
<dbReference type="Proteomes" id="UP000749471">
    <property type="component" value="Unassembled WGS sequence"/>
</dbReference>
<organism evidence="2 3">
    <name type="scientific">Tissierella simiarum</name>
    <dbReference type="NCBI Taxonomy" id="2841534"/>
    <lineage>
        <taxon>Bacteria</taxon>
        <taxon>Bacillati</taxon>
        <taxon>Bacillota</taxon>
        <taxon>Tissierellia</taxon>
        <taxon>Tissierellales</taxon>
        <taxon>Tissierellaceae</taxon>
        <taxon>Tissierella</taxon>
    </lineage>
</organism>
<dbReference type="PANTHER" id="PTHR47893:SF1">
    <property type="entry name" value="REGULATORY PROTEIN PCHR"/>
    <property type="match status" value="1"/>
</dbReference>
<feature type="domain" description="HTH araC/xylS-type" evidence="1">
    <location>
        <begin position="232"/>
        <end position="330"/>
    </location>
</feature>
<dbReference type="RefSeq" id="WP_216517315.1">
    <property type="nucleotide sequence ID" value="NZ_JAHLPM010000003.1"/>
</dbReference>
<proteinExistence type="predicted"/>
<dbReference type="SMART" id="SM00342">
    <property type="entry name" value="HTH_ARAC"/>
    <property type="match status" value="1"/>
</dbReference>
<comment type="caution">
    <text evidence="2">The sequence shown here is derived from an EMBL/GenBank/DDBJ whole genome shotgun (WGS) entry which is preliminary data.</text>
</comment>
<dbReference type="PANTHER" id="PTHR47893">
    <property type="entry name" value="REGULATORY PROTEIN PCHR"/>
    <property type="match status" value="1"/>
</dbReference>
<sequence>MSDKIEQYNIKNLMDRECSFCEGLNKIYNLKTKQYKFEISKETGNGYFRQIASGENIQVIDFDMTFCRHMEVEGMSRTPHVDMFFCIGDGIEWRFHGRRSKFELLNGDSFLAKTKNKENVKRCIYPSGHKFQFIEVKIHPKKFKQIIQSIENEWRIFCKGKYDEIFYKCKITPSITVVLQQMINCPYEKGLRDIYMEGKIFELFAIYLNEAVYQREKRNLVKLSKEDISSIYKAQQILNNNITAPPSITSLSKMVCLNEFKLKNGFKEIFGETIYAYVIDRRLETAQLLFEEKNMQVSEVASMVGYANMSHFALAFRKKFGINPGEYLRNVVKQ</sequence>
<evidence type="ECO:0000313" key="2">
    <source>
        <dbReference type="EMBL" id="MBU5437319.1"/>
    </source>
</evidence>